<evidence type="ECO:0000256" key="2">
    <source>
        <dbReference type="ARBA" id="ARBA00022729"/>
    </source>
</evidence>
<evidence type="ECO:0000256" key="3">
    <source>
        <dbReference type="SAM" id="MobiDB-lite"/>
    </source>
</evidence>
<dbReference type="EMBL" id="JAVRER010000019">
    <property type="protein sequence ID" value="MDT0416699.1"/>
    <property type="molecule type" value="Genomic_DNA"/>
</dbReference>
<dbReference type="PANTHER" id="PTHR30483:SF6">
    <property type="entry name" value="PERIPLASMIC BINDING PROTEIN OF ABC TRANSPORTER FOR NATURAL AMINO ACIDS"/>
    <property type="match status" value="1"/>
</dbReference>
<reference evidence="7" key="1">
    <citation type="submission" date="2023-07" db="EMBL/GenBank/DDBJ databases">
        <title>30 novel species of actinomycetes from the DSMZ collection.</title>
        <authorList>
            <person name="Nouioui I."/>
        </authorList>
    </citation>
    <scope>NUCLEOTIDE SEQUENCE [LARGE SCALE GENOMIC DNA]</scope>
    <source>
        <strain evidence="7">DSM 41982</strain>
    </source>
</reference>
<feature type="signal peptide" evidence="4">
    <location>
        <begin position="1"/>
        <end position="31"/>
    </location>
</feature>
<feature type="chain" id="PRO_5044756621" evidence="4">
    <location>
        <begin position="32"/>
        <end position="408"/>
    </location>
</feature>
<evidence type="ECO:0000259" key="5">
    <source>
        <dbReference type="Pfam" id="PF13458"/>
    </source>
</evidence>
<protein>
    <submittedName>
        <fullName evidence="6">Substrate-binding domain-containing protein</fullName>
    </submittedName>
</protein>
<evidence type="ECO:0000256" key="4">
    <source>
        <dbReference type="SAM" id="SignalP"/>
    </source>
</evidence>
<organism evidence="6 7">
    <name type="scientific">Streptomyces evansiae</name>
    <dbReference type="NCBI Taxonomy" id="3075535"/>
    <lineage>
        <taxon>Bacteria</taxon>
        <taxon>Bacillati</taxon>
        <taxon>Actinomycetota</taxon>
        <taxon>Actinomycetes</taxon>
        <taxon>Kitasatosporales</taxon>
        <taxon>Streptomycetaceae</taxon>
        <taxon>Streptomyces</taxon>
    </lineage>
</organism>
<proteinExistence type="inferred from homology"/>
<evidence type="ECO:0000313" key="7">
    <source>
        <dbReference type="Proteomes" id="UP001183607"/>
    </source>
</evidence>
<dbReference type="Pfam" id="PF13458">
    <property type="entry name" value="Peripla_BP_6"/>
    <property type="match status" value="1"/>
</dbReference>
<dbReference type="InterPro" id="IPR028081">
    <property type="entry name" value="Leu-bd"/>
</dbReference>
<feature type="compositionally biased region" description="Basic and acidic residues" evidence="3">
    <location>
        <begin position="389"/>
        <end position="399"/>
    </location>
</feature>
<keyword evidence="2 4" id="KW-0732">Signal</keyword>
<dbReference type="RefSeq" id="WP_093854473.1">
    <property type="nucleotide sequence ID" value="NZ_JAVRER010000019.1"/>
</dbReference>
<dbReference type="PANTHER" id="PTHR30483">
    <property type="entry name" value="LEUCINE-SPECIFIC-BINDING PROTEIN"/>
    <property type="match status" value="1"/>
</dbReference>
<feature type="domain" description="Leucine-binding protein" evidence="5">
    <location>
        <begin position="47"/>
        <end position="382"/>
    </location>
</feature>
<feature type="region of interest" description="Disordered" evidence="3">
    <location>
        <begin position="386"/>
        <end position="408"/>
    </location>
</feature>
<dbReference type="AlphaFoldDB" id="A0ABD5E5R2"/>
<comment type="similarity">
    <text evidence="1">Belongs to the leucine-binding protein family.</text>
</comment>
<dbReference type="Gene3D" id="3.40.50.2300">
    <property type="match status" value="2"/>
</dbReference>
<name>A0ABD5E5R2_9ACTN</name>
<dbReference type="SUPFAM" id="SSF53822">
    <property type="entry name" value="Periplasmic binding protein-like I"/>
    <property type="match status" value="1"/>
</dbReference>
<dbReference type="CDD" id="cd06328">
    <property type="entry name" value="PBP1_SBP-like"/>
    <property type="match status" value="1"/>
</dbReference>
<dbReference type="InterPro" id="IPR028082">
    <property type="entry name" value="Peripla_BP_I"/>
</dbReference>
<evidence type="ECO:0000313" key="6">
    <source>
        <dbReference type="EMBL" id="MDT0416699.1"/>
    </source>
</evidence>
<comment type="caution">
    <text evidence="6">The sequence shown here is derived from an EMBL/GenBank/DDBJ whole genome shotgun (WGS) entry which is preliminary data.</text>
</comment>
<dbReference type="PROSITE" id="PS51257">
    <property type="entry name" value="PROKAR_LIPOPROTEIN"/>
    <property type="match status" value="1"/>
</dbReference>
<evidence type="ECO:0000256" key="1">
    <source>
        <dbReference type="ARBA" id="ARBA00010062"/>
    </source>
</evidence>
<dbReference type="InterPro" id="IPR051010">
    <property type="entry name" value="BCAA_transport"/>
</dbReference>
<dbReference type="Proteomes" id="UP001183607">
    <property type="component" value="Unassembled WGS sequence"/>
</dbReference>
<accession>A0ABD5E5R2</accession>
<gene>
    <name evidence="6" type="ORF">RM574_14495</name>
</gene>
<sequence length="408" mass="41626">MSHTAARPRRSGALAAASALSLGTLLLSACASPGTGGPDGAKGGSAPVKVGLVYSRTGPLADYGKQYLQGFKAGLEYATKGTNKVGGHKIVVTERDDAGDAAKATAAGKDLIGKGYKILAGTTDSGIALQMAPLAAQNKVLFLDGPAATDAVTGINKYTFRSGRQSYQDTLTAAAMLGDAKGKKVTVLAQDSTFGQANVAAVRAVLGKEGAKVSKVLAPPSATDLTPFARQVRSAKPDLVFVAWAGATAPALWTALDQQGVLSASKVTTGLAGTASYPVFGKGGDKITFLAHYFGGAAGTAAEKAMTKSVKEQGGVPDLFTPDGFTAAQMVVRAAQESPEDADGMIEALEGWSFEGVKGATEVRAEDHALLQPMFQAKLEGTGAGAEPKLVKKLDKDEVTPPVQPMKG</sequence>